<reference evidence="8 10" key="1">
    <citation type="submission" date="2016-04" db="EMBL/GenBank/DDBJ databases">
        <title>Genome sequence of Methanosphaera cuniculi DSM 4103.</title>
        <authorList>
            <person name="Poehlein A."/>
            <person name="Seedorf H."/>
            <person name="Daniel R."/>
        </authorList>
    </citation>
    <scope>NUCLEOTIDE SEQUENCE [LARGE SCALE GENOMIC DNA]</scope>
    <source>
        <strain evidence="8 10">DSM 4103</strain>
    </source>
</reference>
<dbReference type="Proteomes" id="UP000246004">
    <property type="component" value="Unassembled WGS sequence"/>
</dbReference>
<comment type="subcellular location">
    <subcellularLocation>
        <location evidence="1">Cell membrane</location>
        <topology evidence="1">Multi-pass membrane protein</topology>
    </subcellularLocation>
</comment>
<dbReference type="PANTHER" id="PTHR30250">
    <property type="entry name" value="PST FAMILY PREDICTED COLANIC ACID TRANSPORTER"/>
    <property type="match status" value="1"/>
</dbReference>
<feature type="transmembrane region" description="Helical" evidence="6">
    <location>
        <begin position="116"/>
        <end position="136"/>
    </location>
</feature>
<evidence type="ECO:0000256" key="4">
    <source>
        <dbReference type="ARBA" id="ARBA00022989"/>
    </source>
</evidence>
<dbReference type="EMBL" id="LWMS01000044">
    <property type="protein sequence ID" value="PWL07788.1"/>
    <property type="molecule type" value="Genomic_DNA"/>
</dbReference>
<evidence type="ECO:0000256" key="1">
    <source>
        <dbReference type="ARBA" id="ARBA00004651"/>
    </source>
</evidence>
<keyword evidence="3 6" id="KW-0812">Transmembrane</keyword>
<feature type="transmembrane region" description="Helical" evidence="6">
    <location>
        <begin position="80"/>
        <end position="104"/>
    </location>
</feature>
<dbReference type="AlphaFoldDB" id="A0A2A2HFS2"/>
<keyword evidence="5 6" id="KW-0472">Membrane</keyword>
<feature type="transmembrane region" description="Helical" evidence="6">
    <location>
        <begin position="255"/>
        <end position="274"/>
    </location>
</feature>
<dbReference type="GO" id="GO:0051301">
    <property type="term" value="P:cell division"/>
    <property type="evidence" value="ECO:0007669"/>
    <property type="project" value="UniProtKB-KW"/>
</dbReference>
<evidence type="ECO:0000256" key="2">
    <source>
        <dbReference type="ARBA" id="ARBA00022475"/>
    </source>
</evidence>
<evidence type="ECO:0000313" key="8">
    <source>
        <dbReference type="EMBL" id="PWL07788.1"/>
    </source>
</evidence>
<protein>
    <submittedName>
        <fullName evidence="8">Putative cell division protein YtgP</fullName>
    </submittedName>
</protein>
<feature type="transmembrane region" description="Helical" evidence="6">
    <location>
        <begin position="43"/>
        <end position="68"/>
    </location>
</feature>
<comment type="caution">
    <text evidence="7">The sequence shown here is derived from an EMBL/GenBank/DDBJ whole genome shotgun (WGS) entry which is preliminary data.</text>
</comment>
<keyword evidence="9" id="KW-1185">Reference proteome</keyword>
<feature type="transmembrane region" description="Helical" evidence="6">
    <location>
        <begin position="359"/>
        <end position="378"/>
    </location>
</feature>
<dbReference type="RefSeq" id="WP_095608050.1">
    <property type="nucleotide sequence ID" value="NZ_LMVN01000002.1"/>
</dbReference>
<keyword evidence="2" id="KW-1003">Cell membrane</keyword>
<evidence type="ECO:0000313" key="9">
    <source>
        <dbReference type="Proteomes" id="UP000217528"/>
    </source>
</evidence>
<evidence type="ECO:0000313" key="7">
    <source>
        <dbReference type="EMBL" id="PAV08150.1"/>
    </source>
</evidence>
<feature type="transmembrane region" description="Helical" evidence="6">
    <location>
        <begin position="442"/>
        <end position="460"/>
    </location>
</feature>
<dbReference type="GO" id="GO:0005886">
    <property type="term" value="C:plasma membrane"/>
    <property type="evidence" value="ECO:0007669"/>
    <property type="project" value="UniProtKB-SubCell"/>
</dbReference>
<accession>A0A2A2HFS2</accession>
<proteinExistence type="predicted"/>
<keyword evidence="8" id="KW-0132">Cell division</keyword>
<sequence length="486" mass="54204">MNVASRIIKNSSLLIIASLINNLMTFILTLFTARYLGTYNFGLISSATSLVGIFEIFTDMGLATFAIREVSRDKTLTSKYFGTVFFLRVIFSLVTFIAYTLVVLLSHTFTPEGIDVMIIFGVYMIFNSLTLCNYSLFQSNEKMQYQTIGNVIYSASVLAIILLIIFNGGNVIIVSLAYPIAIILSFTYTVYIAIKHYPKLGLCLERAFLKELITKGVPFGISYVFTSIYFWIALTILTFMSGSVAVGLFSASQKLLLVIAAMITLISNSIFPVMSELFTKDKLKLADLYHKLMKYMLIIAMPIVLGCVIFSHDIIYIIYGASYTQGSNALSILIWAGIFLFLSNISTTLLGAINRQFTVTKIVAIGAFVSIILNVILIKFYSYIGASIATVCIEALILSLTLYALSKTDYSLHMKSMIKPVTQVIIANLIMVIAIYVIHMPFIITVPIAAVVYIIALFITRSINQEDRKILYGFIEDMKKEKNTQN</sequence>
<dbReference type="Pfam" id="PF01943">
    <property type="entry name" value="Polysacc_synt"/>
    <property type="match status" value="1"/>
</dbReference>
<name>A0A2A2HFS2_9EURY</name>
<evidence type="ECO:0000256" key="5">
    <source>
        <dbReference type="ARBA" id="ARBA00023136"/>
    </source>
</evidence>
<feature type="transmembrane region" description="Helical" evidence="6">
    <location>
        <begin position="295"/>
        <end position="319"/>
    </location>
</feature>
<feature type="transmembrane region" description="Helical" evidence="6">
    <location>
        <begin position="331"/>
        <end position="352"/>
    </location>
</feature>
<dbReference type="Proteomes" id="UP000217528">
    <property type="component" value="Unassembled WGS sequence"/>
</dbReference>
<feature type="transmembrane region" description="Helical" evidence="6">
    <location>
        <begin position="228"/>
        <end position="249"/>
    </location>
</feature>
<evidence type="ECO:0000313" key="10">
    <source>
        <dbReference type="Proteomes" id="UP000246004"/>
    </source>
</evidence>
<feature type="transmembrane region" description="Helical" evidence="6">
    <location>
        <begin position="172"/>
        <end position="194"/>
    </location>
</feature>
<dbReference type="InterPro" id="IPR002797">
    <property type="entry name" value="Polysacc_synth"/>
</dbReference>
<feature type="transmembrane region" description="Helical" evidence="6">
    <location>
        <begin position="417"/>
        <end position="436"/>
    </location>
</feature>
<keyword evidence="8" id="KW-0131">Cell cycle</keyword>
<dbReference type="OrthoDB" id="19148at2157"/>
<reference evidence="7 9" key="2">
    <citation type="journal article" date="2017" name="BMC Genomics">
        <title>Genomic analysis of methanogenic archaea reveals a shift towards energy conservation.</title>
        <authorList>
            <person name="Gilmore S.P."/>
            <person name="Henske J.K."/>
            <person name="Sexton J.A."/>
            <person name="Solomon K.V."/>
            <person name="Seppala S."/>
            <person name="Yoo J.I."/>
            <person name="Huyett L.M."/>
            <person name="Pressman A."/>
            <person name="Cogan J.Z."/>
            <person name="Kivenson V."/>
            <person name="Peng X."/>
            <person name="Tan Y."/>
            <person name="Valentine D.L."/>
            <person name="O'Malley M.A."/>
        </authorList>
    </citation>
    <scope>NUCLEOTIDE SEQUENCE [LARGE SCALE GENOMIC DNA]</scope>
    <source>
        <strain evidence="7 9">1R-7</strain>
    </source>
</reference>
<feature type="transmembrane region" description="Helical" evidence="6">
    <location>
        <begin position="148"/>
        <end position="166"/>
    </location>
</feature>
<evidence type="ECO:0000256" key="3">
    <source>
        <dbReference type="ARBA" id="ARBA00022692"/>
    </source>
</evidence>
<gene>
    <name evidence="8" type="primary">ytgP_2</name>
    <name evidence="7" type="ORF">ASJ82_01400</name>
    <name evidence="8" type="ORF">MSCUN_13190</name>
</gene>
<dbReference type="EMBL" id="LMVN01000002">
    <property type="protein sequence ID" value="PAV08150.1"/>
    <property type="molecule type" value="Genomic_DNA"/>
</dbReference>
<dbReference type="PANTHER" id="PTHR30250:SF11">
    <property type="entry name" value="O-ANTIGEN TRANSPORTER-RELATED"/>
    <property type="match status" value="1"/>
</dbReference>
<organism evidence="7 9">
    <name type="scientific">Methanosphaera cuniculi</name>
    <dbReference type="NCBI Taxonomy" id="1077256"/>
    <lineage>
        <taxon>Archaea</taxon>
        <taxon>Methanobacteriati</taxon>
        <taxon>Methanobacteriota</taxon>
        <taxon>Methanomada group</taxon>
        <taxon>Methanobacteria</taxon>
        <taxon>Methanobacteriales</taxon>
        <taxon>Methanobacteriaceae</taxon>
        <taxon>Methanosphaera</taxon>
    </lineage>
</organism>
<evidence type="ECO:0000256" key="6">
    <source>
        <dbReference type="SAM" id="Phobius"/>
    </source>
</evidence>
<feature type="transmembrane region" description="Helical" evidence="6">
    <location>
        <begin position="12"/>
        <end position="31"/>
    </location>
</feature>
<keyword evidence="4 6" id="KW-1133">Transmembrane helix</keyword>
<feature type="transmembrane region" description="Helical" evidence="6">
    <location>
        <begin position="384"/>
        <end position="405"/>
    </location>
</feature>
<dbReference type="CDD" id="cd13128">
    <property type="entry name" value="MATE_Wzx_like"/>
    <property type="match status" value="1"/>
</dbReference>
<dbReference type="InterPro" id="IPR050833">
    <property type="entry name" value="Poly_Biosynth_Transport"/>
</dbReference>